<dbReference type="SUPFAM" id="SSF51735">
    <property type="entry name" value="NAD(P)-binding Rossmann-fold domains"/>
    <property type="match status" value="1"/>
</dbReference>
<dbReference type="InterPro" id="IPR036291">
    <property type="entry name" value="NAD(P)-bd_dom_sf"/>
</dbReference>
<dbReference type="RefSeq" id="XP_004030907.1">
    <property type="nucleotide sequence ID" value="XM_004030859.1"/>
</dbReference>
<dbReference type="InParanoid" id="G0QYP4"/>
<proteinExistence type="predicted"/>
<gene>
    <name evidence="1" type="ORF">IMG5_151410</name>
</gene>
<dbReference type="PANTHER" id="PTHR44656:SF7">
    <property type="entry name" value="DEHYDROGENASE_REDUCTASE SDR FAMILY MEMBER 12"/>
    <property type="match status" value="1"/>
</dbReference>
<evidence type="ECO:0008006" key="3">
    <source>
        <dbReference type="Google" id="ProtNLM"/>
    </source>
</evidence>
<evidence type="ECO:0000313" key="2">
    <source>
        <dbReference type="Proteomes" id="UP000008983"/>
    </source>
</evidence>
<protein>
    <recommendedName>
        <fullName evidence="3">Short chain dehydrogenase reductase family protein</fullName>
    </recommendedName>
</protein>
<dbReference type="OMA" id="TYIMTTA"/>
<accession>G0QYP4</accession>
<dbReference type="PANTHER" id="PTHR44656">
    <property type="entry name" value="DEHYDROGENASE/REDUCTASE SDR FAMILY MEMBER 12"/>
    <property type="match status" value="1"/>
</dbReference>
<dbReference type="STRING" id="857967.G0QYP4"/>
<dbReference type="InterPro" id="IPR052992">
    <property type="entry name" value="SDR_member_12"/>
</dbReference>
<dbReference type="GeneID" id="14905773"/>
<dbReference type="eggNOG" id="KOG1208">
    <property type="taxonomic scope" value="Eukaryota"/>
</dbReference>
<dbReference type="Pfam" id="PF00106">
    <property type="entry name" value="adh_short"/>
    <property type="match status" value="1"/>
</dbReference>
<keyword evidence="2" id="KW-1185">Reference proteome</keyword>
<organism evidence="1 2">
    <name type="scientific">Ichthyophthirius multifiliis</name>
    <name type="common">White spot disease agent</name>
    <name type="synonym">Ich</name>
    <dbReference type="NCBI Taxonomy" id="5932"/>
    <lineage>
        <taxon>Eukaryota</taxon>
        <taxon>Sar</taxon>
        <taxon>Alveolata</taxon>
        <taxon>Ciliophora</taxon>
        <taxon>Intramacronucleata</taxon>
        <taxon>Oligohymenophorea</taxon>
        <taxon>Hymenostomatida</taxon>
        <taxon>Ophryoglenina</taxon>
        <taxon>Ichthyophthirius</taxon>
    </lineage>
</organism>
<dbReference type="Proteomes" id="UP000008983">
    <property type="component" value="Unassembled WGS sequence"/>
</dbReference>
<name>G0QYP4_ICHMU</name>
<dbReference type="EMBL" id="GL984123">
    <property type="protein sequence ID" value="EGR29671.1"/>
    <property type="molecule type" value="Genomic_DNA"/>
</dbReference>
<evidence type="ECO:0000313" key="1">
    <source>
        <dbReference type="EMBL" id="EGR29671.1"/>
    </source>
</evidence>
<dbReference type="InterPro" id="IPR002347">
    <property type="entry name" value="SDR_fam"/>
</dbReference>
<dbReference type="OrthoDB" id="1274115at2759"/>
<dbReference type="Gene3D" id="3.40.50.720">
    <property type="entry name" value="NAD(P)-binding Rossmann-like Domain"/>
    <property type="match status" value="1"/>
</dbReference>
<reference evidence="1 2" key="1">
    <citation type="submission" date="2011-07" db="EMBL/GenBank/DDBJ databases">
        <authorList>
            <person name="Coyne R."/>
            <person name="Brami D."/>
            <person name="Johnson J."/>
            <person name="Hostetler J."/>
            <person name="Hannick L."/>
            <person name="Clark T."/>
            <person name="Cassidy-Hanley D."/>
            <person name="Inman J."/>
        </authorList>
    </citation>
    <scope>NUCLEOTIDE SEQUENCE [LARGE SCALE GENOMIC DNA]</scope>
    <source>
        <strain evidence="1 2">G5</strain>
    </source>
</reference>
<sequence>MKQEDNLINNSQKINNNYQNNCSLHLVDMADLDSIKDFVNEFLALKVPLNGLVHNAGCMYHEKMVTQYNLEYNFTANLAGPYFMTELFMPLLHETFKKTKQAKVILVASGGQYTQPLRYDDFNMDKIKNFDGRDMYAVNKRQQVVLCEKWTDVYTQKTGVQFFSMHPGWVDTPVLPTAMPGFYQHYKEVLRKCPEGSDTIQWLICMNSEKLISGEFYFDRKAQSKHLKCCAYTQHNKKEVDLFYENLKKALKCVM</sequence>
<dbReference type="AlphaFoldDB" id="G0QYP4"/>